<dbReference type="Proteomes" id="UP000663848">
    <property type="component" value="Unassembled WGS sequence"/>
</dbReference>
<gene>
    <name evidence="1" type="ORF">QYT958_LOCUS44808</name>
    <name evidence="2" type="ORF">QYT958_LOCUS45736</name>
</gene>
<evidence type="ECO:0000313" key="3">
    <source>
        <dbReference type="Proteomes" id="UP000663848"/>
    </source>
</evidence>
<dbReference type="EMBL" id="CAJOBR010071249">
    <property type="protein sequence ID" value="CAF5100351.1"/>
    <property type="molecule type" value="Genomic_DNA"/>
</dbReference>
<protein>
    <submittedName>
        <fullName evidence="2">Uncharacterized protein</fullName>
    </submittedName>
</protein>
<name>A0A822EZA5_9BILA</name>
<dbReference type="AlphaFoldDB" id="A0A822EZA5"/>
<comment type="caution">
    <text evidence="2">The sequence shown here is derived from an EMBL/GenBank/DDBJ whole genome shotgun (WGS) entry which is preliminary data.</text>
</comment>
<accession>A0A822EZA5</accession>
<organism evidence="2 3">
    <name type="scientific">Rotaria socialis</name>
    <dbReference type="NCBI Taxonomy" id="392032"/>
    <lineage>
        <taxon>Eukaryota</taxon>
        <taxon>Metazoa</taxon>
        <taxon>Spiralia</taxon>
        <taxon>Gnathifera</taxon>
        <taxon>Rotifera</taxon>
        <taxon>Eurotatoria</taxon>
        <taxon>Bdelloidea</taxon>
        <taxon>Philodinida</taxon>
        <taxon>Philodinidae</taxon>
        <taxon>Rotaria</taxon>
    </lineage>
</organism>
<evidence type="ECO:0000313" key="2">
    <source>
        <dbReference type="EMBL" id="CAF5115595.1"/>
    </source>
</evidence>
<reference evidence="2" key="1">
    <citation type="submission" date="2021-02" db="EMBL/GenBank/DDBJ databases">
        <authorList>
            <person name="Nowell W R."/>
        </authorList>
    </citation>
    <scope>NUCLEOTIDE SEQUENCE</scope>
</reference>
<dbReference type="EMBL" id="CAJOBR010077683">
    <property type="protein sequence ID" value="CAF5115595.1"/>
    <property type="molecule type" value="Genomic_DNA"/>
</dbReference>
<proteinExistence type="predicted"/>
<evidence type="ECO:0000313" key="1">
    <source>
        <dbReference type="EMBL" id="CAF5100351.1"/>
    </source>
</evidence>
<sequence>IVGAIASFRAARYQRMIKLSSTSSSSSSLNQIIS</sequence>
<feature type="non-terminal residue" evidence="2">
    <location>
        <position position="1"/>
    </location>
</feature>